<evidence type="ECO:0000313" key="2">
    <source>
        <dbReference type="Proteomes" id="UP000198796"/>
    </source>
</evidence>
<dbReference type="OrthoDB" id="7688532at2"/>
<dbReference type="Pfam" id="PF13801">
    <property type="entry name" value="Metal_resist"/>
    <property type="match status" value="1"/>
</dbReference>
<dbReference type="STRING" id="871651.SAMN05421688_2813"/>
<gene>
    <name evidence="1" type="ORF">SAMN05421688_2813</name>
</gene>
<organism evidence="1 2">
    <name type="scientific">Poseidonocella pacifica</name>
    <dbReference type="NCBI Taxonomy" id="871651"/>
    <lineage>
        <taxon>Bacteria</taxon>
        <taxon>Pseudomonadati</taxon>
        <taxon>Pseudomonadota</taxon>
        <taxon>Alphaproteobacteria</taxon>
        <taxon>Rhodobacterales</taxon>
        <taxon>Roseobacteraceae</taxon>
        <taxon>Poseidonocella</taxon>
    </lineage>
</organism>
<keyword evidence="2" id="KW-1185">Reference proteome</keyword>
<dbReference type="InterPro" id="IPR025961">
    <property type="entry name" value="Metal_resist"/>
</dbReference>
<reference evidence="1 2" key="1">
    <citation type="submission" date="2016-10" db="EMBL/GenBank/DDBJ databases">
        <authorList>
            <person name="de Groot N.N."/>
        </authorList>
    </citation>
    <scope>NUCLEOTIDE SEQUENCE [LARGE SCALE GENOMIC DNA]</scope>
    <source>
        <strain evidence="1 2">DSM 29316</strain>
    </source>
</reference>
<accession>A0A1I0Y4X7</accession>
<sequence>MTKDWTRKALLASVAINLLVLGLVLGMVWRFGGPERDDRRPPSVSGALYTRALAPEVRKDLHERMRARVGTGEDRFEGYAEMIEALRAEPFDPEAIRTLLTEQSLDAEARMAEGRQVLADYLATAPAEARTAFADRLEETLDRITKKKR</sequence>
<dbReference type="AlphaFoldDB" id="A0A1I0Y4X7"/>
<dbReference type="EMBL" id="FOJU01000004">
    <property type="protein sequence ID" value="SFB08214.1"/>
    <property type="molecule type" value="Genomic_DNA"/>
</dbReference>
<dbReference type="RefSeq" id="WP_092065966.1">
    <property type="nucleotide sequence ID" value="NZ_FOJU01000004.1"/>
</dbReference>
<dbReference type="Proteomes" id="UP000198796">
    <property type="component" value="Unassembled WGS sequence"/>
</dbReference>
<protein>
    <submittedName>
        <fullName evidence="1">Heavy-metal resistance</fullName>
    </submittedName>
</protein>
<name>A0A1I0Y4X7_9RHOB</name>
<evidence type="ECO:0000313" key="1">
    <source>
        <dbReference type="EMBL" id="SFB08214.1"/>
    </source>
</evidence>
<proteinExistence type="predicted"/>